<feature type="domain" description="PucR C-terminal helix-turn-helix" evidence="3">
    <location>
        <begin position="409"/>
        <end position="467"/>
    </location>
</feature>
<dbReference type="PANTHER" id="PTHR33744">
    <property type="entry name" value="CARBOHYDRATE DIACID REGULATOR"/>
    <property type="match status" value="1"/>
</dbReference>
<evidence type="ECO:0000259" key="3">
    <source>
        <dbReference type="Pfam" id="PF13556"/>
    </source>
</evidence>
<dbReference type="Pfam" id="PF17853">
    <property type="entry name" value="GGDEF_2"/>
    <property type="match status" value="1"/>
</dbReference>
<name>A0ABY4NZ08_9PSEU</name>
<gene>
    <name evidence="5" type="ORF">L1857_22200</name>
</gene>
<accession>A0ABY4NZ08</accession>
<dbReference type="Proteomes" id="UP000830158">
    <property type="component" value="Chromosome"/>
</dbReference>
<evidence type="ECO:0000259" key="4">
    <source>
        <dbReference type="Pfam" id="PF17853"/>
    </source>
</evidence>
<dbReference type="Pfam" id="PF07905">
    <property type="entry name" value="PucR"/>
    <property type="match status" value="1"/>
</dbReference>
<proteinExistence type="inferred from homology"/>
<comment type="similarity">
    <text evidence="1">Belongs to the CdaR family.</text>
</comment>
<dbReference type="PANTHER" id="PTHR33744:SF17">
    <property type="entry name" value="CONSERVED PROTEIN"/>
    <property type="match status" value="1"/>
</dbReference>
<feature type="domain" description="CdaR GGDEF-like" evidence="4">
    <location>
        <begin position="250"/>
        <end position="356"/>
    </location>
</feature>
<dbReference type="InterPro" id="IPR012914">
    <property type="entry name" value="PucR_dom"/>
</dbReference>
<dbReference type="RefSeq" id="WP_116110565.1">
    <property type="nucleotide sequence ID" value="NZ_CP091196.1"/>
</dbReference>
<evidence type="ECO:0000313" key="6">
    <source>
        <dbReference type="Proteomes" id="UP000830158"/>
    </source>
</evidence>
<dbReference type="InterPro" id="IPR041522">
    <property type="entry name" value="CdaR_GGDEF"/>
</dbReference>
<evidence type="ECO:0000313" key="5">
    <source>
        <dbReference type="EMBL" id="UQS25325.1"/>
    </source>
</evidence>
<reference evidence="5" key="1">
    <citation type="submission" date="2022-01" db="EMBL/GenBank/DDBJ databases">
        <title>PSI-footprinting approach for the identification of protein synthesis inhibitor producers.</title>
        <authorList>
            <person name="Handel F."/>
            <person name="Kulik A."/>
            <person name="Wex K.W."/>
            <person name="Berscheid A."/>
            <person name="Saur J.S."/>
            <person name="Winkler A."/>
            <person name="Wibberg D."/>
            <person name="Kalinowski J."/>
            <person name="Broetz-Oesterhelt H."/>
            <person name="Mast Y."/>
        </authorList>
    </citation>
    <scope>NUCLEOTIDE SEQUENCE</scope>
    <source>
        <strain evidence="5">KNN 49.3e</strain>
    </source>
</reference>
<evidence type="ECO:0000256" key="1">
    <source>
        <dbReference type="ARBA" id="ARBA00006754"/>
    </source>
</evidence>
<dbReference type="InterPro" id="IPR025736">
    <property type="entry name" value="PucR_C-HTH_dom"/>
</dbReference>
<keyword evidence="6" id="KW-1185">Reference proteome</keyword>
<dbReference type="Pfam" id="PF13556">
    <property type="entry name" value="HTH_30"/>
    <property type="match status" value="1"/>
</dbReference>
<dbReference type="EMBL" id="CP091196">
    <property type="protein sequence ID" value="UQS25325.1"/>
    <property type="molecule type" value="Genomic_DNA"/>
</dbReference>
<feature type="domain" description="Purine catabolism PurC-like" evidence="2">
    <location>
        <begin position="6"/>
        <end position="118"/>
    </location>
</feature>
<dbReference type="Gene3D" id="1.10.10.2840">
    <property type="entry name" value="PucR C-terminal helix-turn-helix domain"/>
    <property type="match status" value="1"/>
</dbReference>
<evidence type="ECO:0000259" key="2">
    <source>
        <dbReference type="Pfam" id="PF07905"/>
    </source>
</evidence>
<sequence>MLVEDLLSDPALALDVRVSGRVRRPIRWVHTIEVADPGRFLRGGEVVLTAGVWRASGVPAERFVADLAAADVAAVGFGLVTAGDEVPPEFVAAAAEHGLTCFVVPVAVPFVQIVETFVSVKRAEWERPLRRHLDQHDAIVAALRHRRGVATVLRILVSQLGMPVALRSGGTVTGEVPEPPHPLPLIGEGLADAEILLPRPLPDLDVDAQAAVVRAMPFLALELERERAVRATELRYAWELFEWIQGGTTSAATLATRLRSLGVGTDRPIAALVLRTDPDSGAADRLRRLLDPGSVVVERGPEVLALTPAPRSMAELAGSLHAGLQRAGVHGHLGAGSPGGAAELRLSLLQARHAAEAAAARESSGWLTYEQLHSPTLLLAAQDPDLLAATAKAVLGPILEHDERRGGDLLPSLAVFLDSGGRWQESAQALHVHINTLRHRMRRVEELTGRSLASTQDRVDLFLALRALNLP</sequence>
<organism evidence="5 6">
    <name type="scientific">Amycolatopsis thermalba</name>
    <dbReference type="NCBI Taxonomy" id="944492"/>
    <lineage>
        <taxon>Bacteria</taxon>
        <taxon>Bacillati</taxon>
        <taxon>Actinomycetota</taxon>
        <taxon>Actinomycetes</taxon>
        <taxon>Pseudonocardiales</taxon>
        <taxon>Pseudonocardiaceae</taxon>
        <taxon>Amycolatopsis</taxon>
    </lineage>
</organism>
<dbReference type="InterPro" id="IPR042070">
    <property type="entry name" value="PucR_C-HTH_sf"/>
</dbReference>
<protein>
    <submittedName>
        <fullName evidence="5">PucR family transcriptional regulator</fullName>
    </submittedName>
</protein>
<dbReference type="InterPro" id="IPR051448">
    <property type="entry name" value="CdaR-like_regulators"/>
</dbReference>